<keyword evidence="2" id="KW-1185">Reference proteome</keyword>
<dbReference type="Proteomes" id="UP001163333">
    <property type="component" value="Segment"/>
</dbReference>
<dbReference type="Gene3D" id="3.30.70.370">
    <property type="match status" value="1"/>
</dbReference>
<evidence type="ECO:0008006" key="3">
    <source>
        <dbReference type="Google" id="ProtNLM"/>
    </source>
</evidence>
<dbReference type="RefSeq" id="YP_010845106.1">
    <property type="nucleotide sequence ID" value="NC_079185.1"/>
</dbReference>
<dbReference type="GeneID" id="80832295"/>
<reference evidence="1" key="1">
    <citation type="submission" date="2022-07" db="EMBL/GenBank/DDBJ databases">
        <authorList>
            <person name="Liu S."/>
        </authorList>
    </citation>
    <scope>NUCLEOTIDE SEQUENCE</scope>
</reference>
<dbReference type="KEGG" id="vg:80832295"/>
<sequence>MNTTTTTIANTVKFNKANNDLFKFKAEQVFDGSMIEMENIEQKASGFIAQIFMHTLEKTNKVNQWMPVDDNHRPLGYYLYNYVGNLNPYYVATLATQMTRVIALLDTPYSLEQIQSTMLWKHMRNIAHANKNLHDSIFNNVQDNKDHWNALLKAGLRLAEDANLVELTEEGYVRTQKFIGNCISRKGIAHQTSPISIETRRKERVKQRFNPKKDGTSKEVRDAFEFIESVAQQVNKPLLLAIGEAMAWYDANNKDMPQVFLDNGHVIKGSLELMDEEELYSEYFGDLRGRMYQFAHAGPNPQASGMAKALCFHTVENITYKDSVHYDMFMRELEDEVVDGAGDIYMEDATLRWVAANPAQAIRRLIDTKSMGKTMFMYVTFAQYYVDYQDKGYADVRIGFGPDAKCSGAQILSILAGAPVLARACGLIADYHERPADPYQMSALEVNKVAQRVNEALRPNRTISRGEIKTPFMAIQYGGGVPALRYKKFEPTMEALGIDEVNRNDFCSEVVIEGINNALGKEVEHFITELRAAFGRKLDKEGKDWFSYRHQDGFLCTKKGEASVKLTDEYFIVSLGNGGKGVIFGATEEANGGQKGWSIASQTVDLLQKMNFIYYAPVHMVQGIDAVMARKIALKCKELGLRGFSTIHDQFRVCLEDAPRMMAEVLPAVYHDMFVANDMVTHIEEQLGETIMPYNPLKGRTKVVTEEILASKKAYYFE</sequence>
<dbReference type="InterPro" id="IPR043502">
    <property type="entry name" value="DNA/RNA_pol_sf"/>
</dbReference>
<evidence type="ECO:0000313" key="2">
    <source>
        <dbReference type="Proteomes" id="UP001163333"/>
    </source>
</evidence>
<accession>A0A9X9JSK8</accession>
<dbReference type="SUPFAM" id="SSF56672">
    <property type="entry name" value="DNA/RNA polymerases"/>
    <property type="match status" value="1"/>
</dbReference>
<dbReference type="EMBL" id="OP056089">
    <property type="protein sequence ID" value="UYD72101.1"/>
    <property type="molecule type" value="Genomic_DNA"/>
</dbReference>
<evidence type="ECO:0000313" key="1">
    <source>
        <dbReference type="EMBL" id="UYD72101.1"/>
    </source>
</evidence>
<name>A0A9X9JSK8_9CAUD</name>
<proteinExistence type="predicted"/>
<organism evidence="1 2">
    <name type="scientific">Vibrio phage vB_VpaM_VPs20</name>
    <dbReference type="NCBI Taxonomy" id="2978980"/>
    <lineage>
        <taxon>Viruses</taxon>
        <taxon>Duplodnaviria</taxon>
        <taxon>Heunggongvirae</taxon>
        <taxon>Uroviricota</taxon>
        <taxon>Caudoviricetes</taxon>
        <taxon>Chaseviridae</taxon>
        <taxon>Nefertitivirinae</taxon>
        <taxon>Liaoningvirus</taxon>
        <taxon>Liaoningvirus VPs20</taxon>
    </lineage>
</organism>
<protein>
    <recommendedName>
        <fullName evidence="3">DNA-directed RNA polymerase</fullName>
    </recommendedName>
</protein>